<accession>A0A850T131</accession>
<dbReference type="Proteomes" id="UP000553343">
    <property type="component" value="Unassembled WGS sequence"/>
</dbReference>
<organism evidence="3 4">
    <name type="scientific">Desulfobacter latus</name>
    <dbReference type="NCBI Taxonomy" id="2292"/>
    <lineage>
        <taxon>Bacteria</taxon>
        <taxon>Pseudomonadati</taxon>
        <taxon>Thermodesulfobacteriota</taxon>
        <taxon>Desulfobacteria</taxon>
        <taxon>Desulfobacterales</taxon>
        <taxon>Desulfobacteraceae</taxon>
        <taxon>Desulfobacter</taxon>
    </lineage>
</organism>
<dbReference type="Gene3D" id="3.60.160.10">
    <property type="entry name" value="Mitochondrial biogenesis AIM24"/>
    <property type="match status" value="1"/>
</dbReference>
<name>A0A850T131_9BACT</name>
<dbReference type="PANTHER" id="PTHR43657:SF1">
    <property type="entry name" value="ALTERED INHERITANCE OF MITOCHONDRIA PROTEIN 24, MITOCHONDRIAL"/>
    <property type="match status" value="1"/>
</dbReference>
<proteinExistence type="predicted"/>
<feature type="region of interest" description="Disordered" evidence="1">
    <location>
        <begin position="84"/>
        <end position="124"/>
    </location>
</feature>
<dbReference type="NCBIfam" id="TIGR00266">
    <property type="entry name" value="TIGR00266 family protein"/>
    <property type="match status" value="1"/>
</dbReference>
<dbReference type="InterPro" id="IPR025640">
    <property type="entry name" value="GYF_2"/>
</dbReference>
<dbReference type="SUPFAM" id="SSF51219">
    <property type="entry name" value="TRAP-like"/>
    <property type="match status" value="1"/>
</dbReference>
<evidence type="ECO:0000313" key="4">
    <source>
        <dbReference type="Proteomes" id="UP000553343"/>
    </source>
</evidence>
<keyword evidence="4" id="KW-1185">Reference proteome</keyword>
<dbReference type="AlphaFoldDB" id="A0A850T131"/>
<dbReference type="Pfam" id="PF14237">
    <property type="entry name" value="GYF_2"/>
    <property type="match status" value="1"/>
</dbReference>
<reference evidence="3 4" key="1">
    <citation type="submission" date="2020-06" db="EMBL/GenBank/DDBJ databases">
        <title>High-quality draft genome of sulfate reducer Desulfobacter latus type strain AcrS2 isolated from marine sediment.</title>
        <authorList>
            <person name="Hoppe M."/>
            <person name="Larsen C.K."/>
            <person name="Marshall I.P.G."/>
            <person name="Schramm A."/>
            <person name="Marietou A.G."/>
        </authorList>
    </citation>
    <scope>NUCLEOTIDE SEQUENCE [LARGE SCALE GENOMIC DNA]</scope>
    <source>
        <strain evidence="3 4">AcRS2</strain>
    </source>
</reference>
<dbReference type="Pfam" id="PF01987">
    <property type="entry name" value="AIM24"/>
    <property type="match status" value="1"/>
</dbReference>
<sequence length="389" mass="41847">MTTWYLSTNDNIKGPFTTDQAKGFVRENHGAYCWRQGGNEWEPAHGVAEIWPVKKNGTPFPSPPSHMMSTKPIARPVADLPVQSGSALQDGKTDKRLSPSPSRSGYDAGTDVTDSRNRSGGFGTTEFTEGIDFHIYGHEMQYIEVELDPGESAVAEAGALMYKTESIEMETVFGDAASSQSQGFMSRLMGAGQRLLTGESLFITVFTQQRQGKGRVAFAAPFPGTIIPVDLTKYQNKIICQKDSFLAGAKGVQIKIFFQKRILTGLFGGEGFIMQKIEGDGWVFMHVGGAVKEITLSPGEMLHVDTGCLAAMTATVDFDIMQAGGIKTMLFGGEGLFFARLTGPGKVWLQSLPFSRLAGRMLACSPGTGSKRQGEGSILGNLGDLAGGR</sequence>
<protein>
    <submittedName>
        <fullName evidence="3">TIGR00266 family protein</fullName>
    </submittedName>
</protein>
<comment type="caution">
    <text evidence="3">The sequence shown here is derived from an EMBL/GenBank/DDBJ whole genome shotgun (WGS) entry which is preliminary data.</text>
</comment>
<dbReference type="EMBL" id="JACADJ010000018">
    <property type="protein sequence ID" value="NWH04801.1"/>
    <property type="molecule type" value="Genomic_DNA"/>
</dbReference>
<dbReference type="InterPro" id="IPR016031">
    <property type="entry name" value="Trp_RNA-bd_attenuator-like_dom"/>
</dbReference>
<feature type="domain" description="GYF" evidence="2">
    <location>
        <begin position="4"/>
        <end position="49"/>
    </location>
</feature>
<evidence type="ECO:0000313" key="3">
    <source>
        <dbReference type="EMBL" id="NWH04801.1"/>
    </source>
</evidence>
<evidence type="ECO:0000259" key="2">
    <source>
        <dbReference type="Pfam" id="PF14237"/>
    </source>
</evidence>
<dbReference type="InterPro" id="IPR002838">
    <property type="entry name" value="AIM24"/>
</dbReference>
<dbReference type="PANTHER" id="PTHR43657">
    <property type="entry name" value="TRYPTOPHAN RNA-BINDING ATTENUATOR PROTEIN-LIKE PROTEIN"/>
    <property type="match status" value="1"/>
</dbReference>
<dbReference type="InterPro" id="IPR036983">
    <property type="entry name" value="AIM24_sf"/>
</dbReference>
<evidence type="ECO:0000256" key="1">
    <source>
        <dbReference type="SAM" id="MobiDB-lite"/>
    </source>
</evidence>
<gene>
    <name evidence="3" type="ORF">HXW94_07345</name>
</gene>
<dbReference type="RefSeq" id="WP_178366254.1">
    <property type="nucleotide sequence ID" value="NZ_JACADJ010000018.1"/>
</dbReference>